<protein>
    <recommendedName>
        <fullName evidence="3">DUF3253 domain-containing protein</fullName>
    </recommendedName>
</protein>
<dbReference type="EMBL" id="ONZF01000007">
    <property type="protein sequence ID" value="SPJ25209.1"/>
    <property type="molecule type" value="Genomic_DNA"/>
</dbReference>
<evidence type="ECO:0000313" key="1">
    <source>
        <dbReference type="EMBL" id="SPJ25209.1"/>
    </source>
</evidence>
<evidence type="ECO:0000313" key="2">
    <source>
        <dbReference type="Proteomes" id="UP000244912"/>
    </source>
</evidence>
<proteinExistence type="predicted"/>
<accession>A0A2R8BYK5</accession>
<dbReference type="SUPFAM" id="SSF46785">
    <property type="entry name" value="Winged helix' DNA-binding domain"/>
    <property type="match status" value="1"/>
</dbReference>
<dbReference type="InterPro" id="IPR036390">
    <property type="entry name" value="WH_DNA-bd_sf"/>
</dbReference>
<keyword evidence="2" id="KW-1185">Reference proteome</keyword>
<name>A0A2R8BYK5_9RHOB</name>
<dbReference type="RefSeq" id="WP_281259955.1">
    <property type="nucleotide sequence ID" value="NZ_ONZF01000007.1"/>
</dbReference>
<dbReference type="InterPro" id="IPR021660">
    <property type="entry name" value="DUF3253"/>
</dbReference>
<gene>
    <name evidence="1" type="ORF">PAA8504_03059</name>
</gene>
<dbReference type="InterPro" id="IPR036388">
    <property type="entry name" value="WH-like_DNA-bd_sf"/>
</dbReference>
<organism evidence="1 2">
    <name type="scientific">Palleronia abyssalis</name>
    <dbReference type="NCBI Taxonomy" id="1501240"/>
    <lineage>
        <taxon>Bacteria</taxon>
        <taxon>Pseudomonadati</taxon>
        <taxon>Pseudomonadota</taxon>
        <taxon>Alphaproteobacteria</taxon>
        <taxon>Rhodobacterales</taxon>
        <taxon>Roseobacteraceae</taxon>
        <taxon>Palleronia</taxon>
    </lineage>
</organism>
<dbReference type="Pfam" id="PF11625">
    <property type="entry name" value="DUF3253"/>
    <property type="match status" value="1"/>
</dbReference>
<dbReference type="Gene3D" id="1.10.10.10">
    <property type="entry name" value="Winged helix-like DNA-binding domain superfamily/Winged helix DNA-binding domain"/>
    <property type="match status" value="1"/>
</dbReference>
<dbReference type="AlphaFoldDB" id="A0A2R8BYK5"/>
<sequence length="79" mass="8574">MTDDADIARVLMDLAQERGAGKTFCPSEAARRLAQDWRPLMPAIRRVAADMPLSATQKGRAVDSAKVKGPIRLGLRRGA</sequence>
<reference evidence="1 2" key="1">
    <citation type="submission" date="2018-03" db="EMBL/GenBank/DDBJ databases">
        <authorList>
            <person name="Keele B.F."/>
        </authorList>
    </citation>
    <scope>NUCLEOTIDE SEQUENCE [LARGE SCALE GENOMIC DNA]</scope>
    <source>
        <strain evidence="1 2">CECT 8504</strain>
    </source>
</reference>
<evidence type="ECO:0008006" key="3">
    <source>
        <dbReference type="Google" id="ProtNLM"/>
    </source>
</evidence>
<dbReference type="Proteomes" id="UP000244912">
    <property type="component" value="Unassembled WGS sequence"/>
</dbReference>